<reference evidence="1 2" key="1">
    <citation type="journal article" date="2013" name="Proc. Natl. Acad. Sci. U.S.A.">
        <title>Genome of an arbuscular mycorrhizal fungus provides insight into the oldest plant symbiosis.</title>
        <authorList>
            <person name="Tisserant E."/>
            <person name="Malbreil M."/>
            <person name="Kuo A."/>
            <person name="Kohler A."/>
            <person name="Symeonidi A."/>
            <person name="Balestrini R."/>
            <person name="Charron P."/>
            <person name="Duensing N."/>
            <person name="Frei Dit Frey N."/>
            <person name="Gianinazzi-Pearson V."/>
            <person name="Gilbert L.B."/>
            <person name="Handa Y."/>
            <person name="Herr J.R."/>
            <person name="Hijri M."/>
            <person name="Koul R."/>
            <person name="Kawaguchi M."/>
            <person name="Krajinski F."/>
            <person name="Lammers P.J."/>
            <person name="Masclaux F.G."/>
            <person name="Murat C."/>
            <person name="Morin E."/>
            <person name="Ndikumana S."/>
            <person name="Pagni M."/>
            <person name="Petitpierre D."/>
            <person name="Requena N."/>
            <person name="Rosikiewicz P."/>
            <person name="Riley R."/>
            <person name="Saito K."/>
            <person name="San Clemente H."/>
            <person name="Shapiro H."/>
            <person name="van Tuinen D."/>
            <person name="Becard G."/>
            <person name="Bonfante P."/>
            <person name="Paszkowski U."/>
            <person name="Shachar-Hill Y.Y."/>
            <person name="Tuskan G.A."/>
            <person name="Young P.W."/>
            <person name="Sanders I.R."/>
            <person name="Henrissat B."/>
            <person name="Rensing S.A."/>
            <person name="Grigoriev I.V."/>
            <person name="Corradi N."/>
            <person name="Roux C."/>
            <person name="Martin F."/>
        </authorList>
    </citation>
    <scope>NUCLEOTIDE SEQUENCE [LARGE SCALE GENOMIC DNA]</scope>
    <source>
        <strain evidence="1 2">DAOM 197198</strain>
    </source>
</reference>
<reference evidence="1 2" key="2">
    <citation type="journal article" date="2018" name="New Phytol.">
        <title>High intraspecific genome diversity in the model arbuscular mycorrhizal symbiont Rhizophagus irregularis.</title>
        <authorList>
            <person name="Chen E.C.H."/>
            <person name="Morin E."/>
            <person name="Beaudet D."/>
            <person name="Noel J."/>
            <person name="Yildirir G."/>
            <person name="Ndikumana S."/>
            <person name="Charron P."/>
            <person name="St-Onge C."/>
            <person name="Giorgi J."/>
            <person name="Kruger M."/>
            <person name="Marton T."/>
            <person name="Ropars J."/>
            <person name="Grigoriev I.V."/>
            <person name="Hainaut M."/>
            <person name="Henrissat B."/>
            <person name="Roux C."/>
            <person name="Martin F."/>
            <person name="Corradi N."/>
        </authorList>
    </citation>
    <scope>NUCLEOTIDE SEQUENCE [LARGE SCALE GENOMIC DNA]</scope>
    <source>
        <strain evidence="1 2">DAOM 197198</strain>
    </source>
</reference>
<accession>A0A2P4QFD6</accession>
<protein>
    <submittedName>
        <fullName evidence="1">Uncharacterized protein</fullName>
    </submittedName>
</protein>
<evidence type="ECO:0000313" key="1">
    <source>
        <dbReference type="EMBL" id="POG76327.1"/>
    </source>
</evidence>
<proteinExistence type="predicted"/>
<keyword evidence="2" id="KW-1185">Reference proteome</keyword>
<dbReference type="EMBL" id="AUPC02000051">
    <property type="protein sequence ID" value="POG76327.1"/>
    <property type="molecule type" value="Genomic_DNA"/>
</dbReference>
<dbReference type="Proteomes" id="UP000018888">
    <property type="component" value="Unassembled WGS sequence"/>
</dbReference>
<name>A0A2P4QFD6_RHIID</name>
<gene>
    <name evidence="1" type="ORF">GLOIN_2v901764</name>
</gene>
<sequence>MELLFRPQLQNFQLTIMHHFVKFYQLNKFYNKINLLLKRTISSKDSNNIKHMLPIVVQEIFKLFIKHVSSLKKLEILSFCQWQSPPNVGQLPDNLFSDIPFTRQRLPDKTYSRMNILPT</sequence>
<dbReference type="VEuPathDB" id="FungiDB:RhiirFUN_016644"/>
<dbReference type="AlphaFoldDB" id="A0A2P4QFD6"/>
<comment type="caution">
    <text evidence="1">The sequence shown here is derived from an EMBL/GenBank/DDBJ whole genome shotgun (WGS) entry which is preliminary data.</text>
</comment>
<evidence type="ECO:0000313" key="2">
    <source>
        <dbReference type="Proteomes" id="UP000018888"/>
    </source>
</evidence>
<organism evidence="1 2">
    <name type="scientific">Rhizophagus irregularis (strain DAOM 181602 / DAOM 197198 / MUCL 43194)</name>
    <name type="common">Arbuscular mycorrhizal fungus</name>
    <name type="synonym">Glomus intraradices</name>
    <dbReference type="NCBI Taxonomy" id="747089"/>
    <lineage>
        <taxon>Eukaryota</taxon>
        <taxon>Fungi</taxon>
        <taxon>Fungi incertae sedis</taxon>
        <taxon>Mucoromycota</taxon>
        <taxon>Glomeromycotina</taxon>
        <taxon>Glomeromycetes</taxon>
        <taxon>Glomerales</taxon>
        <taxon>Glomeraceae</taxon>
        <taxon>Rhizophagus</taxon>
    </lineage>
</organism>